<proteinExistence type="predicted"/>
<accession>A0A3A9WPG6</accession>
<dbReference type="Proteomes" id="UP000275024">
    <property type="component" value="Unassembled WGS sequence"/>
</dbReference>
<organism evidence="1 2">
    <name type="scientific">Streptomyces radicis</name>
    <dbReference type="NCBI Taxonomy" id="1750517"/>
    <lineage>
        <taxon>Bacteria</taxon>
        <taxon>Bacillati</taxon>
        <taxon>Actinomycetota</taxon>
        <taxon>Actinomycetes</taxon>
        <taxon>Kitasatosporales</taxon>
        <taxon>Streptomycetaceae</taxon>
        <taxon>Streptomyces</taxon>
    </lineage>
</organism>
<reference evidence="1 2" key="1">
    <citation type="submission" date="2018-09" db="EMBL/GenBank/DDBJ databases">
        <title>Streptomyces sp. nov. DS1-2, an endophytic actinomycete isolated from roots of Dendrobium scabrilingue.</title>
        <authorList>
            <person name="Kuncharoen N."/>
            <person name="Kudo T."/>
            <person name="Ohkuma M."/>
            <person name="Yuki M."/>
            <person name="Tanasupawat S."/>
        </authorList>
    </citation>
    <scope>NUCLEOTIDE SEQUENCE [LARGE SCALE GENOMIC DNA]</scope>
    <source>
        <strain evidence="1 2">AZ1-7</strain>
    </source>
</reference>
<comment type="caution">
    <text evidence="1">The sequence shown here is derived from an EMBL/GenBank/DDBJ whole genome shotgun (WGS) entry which is preliminary data.</text>
</comment>
<dbReference type="EMBL" id="RBDX01000003">
    <property type="protein sequence ID" value="RKN11394.1"/>
    <property type="molecule type" value="Genomic_DNA"/>
</dbReference>
<protein>
    <submittedName>
        <fullName evidence="1">Uncharacterized protein</fullName>
    </submittedName>
</protein>
<evidence type="ECO:0000313" key="2">
    <source>
        <dbReference type="Proteomes" id="UP000275024"/>
    </source>
</evidence>
<evidence type="ECO:0000313" key="1">
    <source>
        <dbReference type="EMBL" id="RKN11394.1"/>
    </source>
</evidence>
<gene>
    <name evidence="1" type="ORF">D7319_05445</name>
</gene>
<name>A0A3A9WPG6_9ACTN</name>
<sequence length="141" mass="15459">MFAAEPSPVDRALLHRDRLRDHLAARALPAHRVQVMETTEGRVSVTLDLPVEVAAFVADRLAALVYEPDPGTLLYSPAADVVGAVARRESAHAVRLRAVAGPDREWSHWLTDLRPARLGEVCSVMERPTGKLTGKVHRLTS</sequence>
<dbReference type="AlphaFoldDB" id="A0A3A9WPG6"/>